<dbReference type="Pfam" id="PF00089">
    <property type="entry name" value="Trypsin"/>
    <property type="match status" value="1"/>
</dbReference>
<keyword evidence="6" id="KW-0472">Membrane</keyword>
<evidence type="ECO:0000256" key="3">
    <source>
        <dbReference type="ARBA" id="ARBA00023026"/>
    </source>
</evidence>
<dbReference type="PROSITE" id="PS50240">
    <property type="entry name" value="TRYPSIN_DOM"/>
    <property type="match status" value="1"/>
</dbReference>
<evidence type="ECO:0000313" key="10">
    <source>
        <dbReference type="Proteomes" id="UP001295423"/>
    </source>
</evidence>
<keyword evidence="10" id="KW-1185">Reference proteome</keyword>
<keyword evidence="1" id="KW-0645">Protease</keyword>
<name>A0AAD2G1E4_9STRA</name>
<evidence type="ECO:0000256" key="1">
    <source>
        <dbReference type="ARBA" id="ARBA00022670"/>
    </source>
</evidence>
<evidence type="ECO:0000313" key="9">
    <source>
        <dbReference type="EMBL" id="CAJ1958914.1"/>
    </source>
</evidence>
<dbReference type="InterPro" id="IPR009003">
    <property type="entry name" value="Peptidase_S1_PA"/>
</dbReference>
<evidence type="ECO:0000256" key="2">
    <source>
        <dbReference type="ARBA" id="ARBA00022801"/>
    </source>
</evidence>
<dbReference type="Proteomes" id="UP001295423">
    <property type="component" value="Unassembled WGS sequence"/>
</dbReference>
<keyword evidence="6" id="KW-1133">Transmembrane helix</keyword>
<dbReference type="SUPFAM" id="SSF50494">
    <property type="entry name" value="Trypsin-like serine proteases"/>
    <property type="match status" value="1"/>
</dbReference>
<dbReference type="AlphaFoldDB" id="A0AAD2G1E4"/>
<keyword evidence="2" id="KW-0378">Hydrolase</keyword>
<evidence type="ECO:0000256" key="7">
    <source>
        <dbReference type="SAM" id="SignalP"/>
    </source>
</evidence>
<sequence>MTSQSTMAPFCLLSMLFIASSDAAPLLFSDNDNSEVEGRIVGGTNAQPGEFPFFVQWTGCGASLIHEDIILTAAHCSPIDSEDVIVGAHSKYQTEGPPINSVERKIVERRIHENYDASAIINDFMVMKLDRAVDLPSVKLNKKADEPAYGDSVTVIGLGSTRGRRDTVFNTFQDEDEGEDEISTRNIKLQKVDIEIIPHSECNGNTMYNGLIKDDSMLCAGDRQGGKDACFGDSGAPLFEVENGAYKQIGVVSFGAGCARPDRPGVYARVSSAYDWIHEQICELADNPPSSCNPTGSPTPLPSLRPSKDPGVVSIAQVTDTLSPSSAPSRGFSSNAFDLIHFSFSEDELLDSIDGEVTQFVGVEEPTSSPTAATAVIAESPGEARAQGTPSSSPMSSGVWVGVFIPVLGTSLLLLLS</sequence>
<evidence type="ECO:0000256" key="4">
    <source>
        <dbReference type="ARBA" id="ARBA00023157"/>
    </source>
</evidence>
<dbReference type="GO" id="GO:0006508">
    <property type="term" value="P:proteolysis"/>
    <property type="evidence" value="ECO:0007669"/>
    <property type="project" value="UniProtKB-KW"/>
</dbReference>
<feature type="transmembrane region" description="Helical" evidence="6">
    <location>
        <begin position="397"/>
        <end position="416"/>
    </location>
</feature>
<keyword evidence="4" id="KW-1015">Disulfide bond</keyword>
<comment type="caution">
    <text evidence="9">The sequence shown here is derived from an EMBL/GenBank/DDBJ whole genome shotgun (WGS) entry which is preliminary data.</text>
</comment>
<dbReference type="PANTHER" id="PTHR24252:SF17">
    <property type="entry name" value="SUPPRESSOR OF TUMORIGENICITY 14 PROTEIN HOMOLOG-RELATED"/>
    <property type="match status" value="1"/>
</dbReference>
<dbReference type="Gene3D" id="2.40.10.10">
    <property type="entry name" value="Trypsin-like serine proteases"/>
    <property type="match status" value="1"/>
</dbReference>
<feature type="domain" description="Peptidase S1" evidence="8">
    <location>
        <begin position="40"/>
        <end position="282"/>
    </location>
</feature>
<dbReference type="GO" id="GO:0004252">
    <property type="term" value="F:serine-type endopeptidase activity"/>
    <property type="evidence" value="ECO:0007669"/>
    <property type="project" value="InterPro"/>
</dbReference>
<dbReference type="InterPro" id="IPR043504">
    <property type="entry name" value="Peptidase_S1_PA_chymotrypsin"/>
</dbReference>
<protein>
    <recommendedName>
        <fullName evidence="8">Peptidase S1 domain-containing protein</fullName>
    </recommendedName>
</protein>
<dbReference type="PANTHER" id="PTHR24252">
    <property type="entry name" value="ACROSIN-RELATED"/>
    <property type="match status" value="1"/>
</dbReference>
<evidence type="ECO:0000256" key="5">
    <source>
        <dbReference type="SAM" id="MobiDB-lite"/>
    </source>
</evidence>
<dbReference type="PRINTS" id="PR00722">
    <property type="entry name" value="CHYMOTRYPSIN"/>
</dbReference>
<dbReference type="EMBL" id="CAKOGP040001980">
    <property type="protein sequence ID" value="CAJ1958914.1"/>
    <property type="molecule type" value="Genomic_DNA"/>
</dbReference>
<gene>
    <name evidence="9" type="ORF">CYCCA115_LOCUS17415</name>
</gene>
<reference evidence="9" key="1">
    <citation type="submission" date="2023-08" db="EMBL/GenBank/DDBJ databases">
        <authorList>
            <person name="Audoor S."/>
            <person name="Bilcke G."/>
        </authorList>
    </citation>
    <scope>NUCLEOTIDE SEQUENCE</scope>
</reference>
<keyword evidence="6" id="KW-0812">Transmembrane</keyword>
<dbReference type="CDD" id="cd00190">
    <property type="entry name" value="Tryp_SPc"/>
    <property type="match status" value="1"/>
</dbReference>
<dbReference type="InterPro" id="IPR001254">
    <property type="entry name" value="Trypsin_dom"/>
</dbReference>
<feature type="region of interest" description="Disordered" evidence="5">
    <location>
        <begin position="288"/>
        <end position="310"/>
    </location>
</feature>
<keyword evidence="3" id="KW-0843">Virulence</keyword>
<dbReference type="PROSITE" id="PS00134">
    <property type="entry name" value="TRYPSIN_HIS"/>
    <property type="match status" value="1"/>
</dbReference>
<dbReference type="InterPro" id="IPR018114">
    <property type="entry name" value="TRYPSIN_HIS"/>
</dbReference>
<evidence type="ECO:0000259" key="8">
    <source>
        <dbReference type="PROSITE" id="PS50240"/>
    </source>
</evidence>
<organism evidence="9 10">
    <name type="scientific">Cylindrotheca closterium</name>
    <dbReference type="NCBI Taxonomy" id="2856"/>
    <lineage>
        <taxon>Eukaryota</taxon>
        <taxon>Sar</taxon>
        <taxon>Stramenopiles</taxon>
        <taxon>Ochrophyta</taxon>
        <taxon>Bacillariophyta</taxon>
        <taxon>Bacillariophyceae</taxon>
        <taxon>Bacillariophycidae</taxon>
        <taxon>Bacillariales</taxon>
        <taxon>Bacillariaceae</taxon>
        <taxon>Cylindrotheca</taxon>
    </lineage>
</organism>
<feature type="chain" id="PRO_5042223287" description="Peptidase S1 domain-containing protein" evidence="7">
    <location>
        <begin position="24"/>
        <end position="417"/>
    </location>
</feature>
<proteinExistence type="predicted"/>
<accession>A0AAD2G1E4</accession>
<dbReference type="InterPro" id="IPR001314">
    <property type="entry name" value="Peptidase_S1A"/>
</dbReference>
<keyword evidence="7" id="KW-0732">Signal</keyword>
<evidence type="ECO:0000256" key="6">
    <source>
        <dbReference type="SAM" id="Phobius"/>
    </source>
</evidence>
<dbReference type="FunFam" id="2.40.10.10:FF:000002">
    <property type="entry name" value="Transmembrane protease serine"/>
    <property type="match status" value="1"/>
</dbReference>
<feature type="signal peptide" evidence="7">
    <location>
        <begin position="1"/>
        <end position="23"/>
    </location>
</feature>
<dbReference type="SMART" id="SM00020">
    <property type="entry name" value="Tryp_SPc"/>
    <property type="match status" value="1"/>
</dbReference>